<keyword evidence="3" id="KW-1185">Reference proteome</keyword>
<evidence type="ECO:0008006" key="4">
    <source>
        <dbReference type="Google" id="ProtNLM"/>
    </source>
</evidence>
<feature type="compositionally biased region" description="Low complexity" evidence="1">
    <location>
        <begin position="304"/>
        <end position="321"/>
    </location>
</feature>
<feature type="compositionally biased region" description="Low complexity" evidence="1">
    <location>
        <begin position="260"/>
        <end position="294"/>
    </location>
</feature>
<feature type="compositionally biased region" description="Basic and acidic residues" evidence="1">
    <location>
        <begin position="117"/>
        <end position="129"/>
    </location>
</feature>
<dbReference type="Gene3D" id="2.60.120.260">
    <property type="entry name" value="Galactose-binding domain-like"/>
    <property type="match status" value="1"/>
</dbReference>
<name>A0ABY3XU17_9ACTN</name>
<feature type="compositionally biased region" description="Basic and acidic residues" evidence="1">
    <location>
        <begin position="165"/>
        <end position="177"/>
    </location>
</feature>
<sequence>MAERSTAAVDVAETSGENGKPLAARQDGATSDGATDATNGHSRDAVASPLTGTSAADDPAPEPEASDTTPPERPTQGAESPKKGATPDEDADRAPEVASVGGVTPDDAAEGPSGTRSDSEDTPHPRAEGSDPGVGEQSTTADPRPGTETRPGMEAGTGPDAGTDAEARTGADTRPGADTRAGSEAGARTEAEAAAGTGMGAEAGAEAEATAGSDAVTGAGADARTEAEAEAGSGSGSGSEATTVAGANAETGAGADARTGAEAEAGPQAGADAEAGAEADAGAGAGAGVEADAGPGAGIETGVGSDADAEAGAEAPGGSAETRGPDLHSGHKLARRYRLEECVTRLDGFSSWRAVDEKLRRAVGVHALPAGHSRARQVLAAARSAALLGDPRFVQVLDAVEEDDLVYVVHEWLPDAVPLSELLSSGPLEAYEAYQLVGQLAQGLSAAHREGLAHLRLNPTCVLRTGMGQYRVRGLAVNAALRGVTSDHPQRDDTEAIGALLYAALTQRWPYEDDAHGLPGVGSLDLSTLVAPEQVRAGVHRGLSTLAMRALVNDGATASRQEQPCATPEELAKAVSTLPRIRPPEQSFTPPPPYQRTTYQQGAYAASGAVRAAAARVPPHGPGAEPPAPPALPGRTGKVLKWGVSALLIAALGLGSWQVADALLEGEPPPKKSTKQVHAHDTSAQTGKPVKIEDVKDFDPQGDGSENPEKAPNAIDGDPGTSWVTSHYIGRPDFGNLKSGAGLVLDLGKVRQVSRLKVDFAGKTSASFLAAPSSVSAMPSSLGSFSKVSSGSGEHLTLKAKKPIKTRYVLVWLTKLPLSDDGNYRGRVTEVQVLS</sequence>
<dbReference type="SUPFAM" id="SSF49785">
    <property type="entry name" value="Galactose-binding domain-like"/>
    <property type="match status" value="1"/>
</dbReference>
<dbReference type="SUPFAM" id="SSF56112">
    <property type="entry name" value="Protein kinase-like (PK-like)"/>
    <property type="match status" value="1"/>
</dbReference>
<dbReference type="Gene3D" id="1.10.510.10">
    <property type="entry name" value="Transferase(Phosphotransferase) domain 1"/>
    <property type="match status" value="1"/>
</dbReference>
<dbReference type="EMBL" id="CP093846">
    <property type="protein sequence ID" value="UNS97920.1"/>
    <property type="molecule type" value="Genomic_DNA"/>
</dbReference>
<dbReference type="InterPro" id="IPR008979">
    <property type="entry name" value="Galactose-bd-like_sf"/>
</dbReference>
<reference evidence="2 3" key="1">
    <citation type="journal article" date="2023" name="Microbiol. Spectr.">
        <title>Synergy between Genome Mining, Metabolomics, and Bioinformatics Uncovers Antibacterial Chlorinated Carbazole Alkaloids and Their Biosynthetic Gene Cluster from Streptomyces tubbatahanensis sp. nov., a Novel Actinomycete Isolated from Sulu Sea, Philippines.</title>
        <authorList>
            <person name="Tenebro C.P."/>
            <person name="Trono D.J.V.L."/>
            <person name="Balida L.A.P."/>
            <person name="Bayog L.K.A."/>
            <person name="Bruna J.R."/>
            <person name="Sabido E.M."/>
            <person name="Caspe D.P.C."/>
            <person name="de Los Santos E.L.C."/>
            <person name="Saludes J.P."/>
            <person name="Dalisay D.S."/>
        </authorList>
    </citation>
    <scope>NUCLEOTIDE SEQUENCE [LARGE SCALE GENOMIC DNA]</scope>
    <source>
        <strain evidence="2 3">DSD3025</strain>
    </source>
</reference>
<feature type="region of interest" description="Disordered" evidence="1">
    <location>
        <begin position="611"/>
        <end position="632"/>
    </location>
</feature>
<protein>
    <recommendedName>
        <fullName evidence="4">Serine/threonine protein kinase</fullName>
    </recommendedName>
</protein>
<proteinExistence type="predicted"/>
<evidence type="ECO:0000313" key="2">
    <source>
        <dbReference type="EMBL" id="UNS97920.1"/>
    </source>
</evidence>
<dbReference type="InterPro" id="IPR050972">
    <property type="entry name" value="SDr-like"/>
</dbReference>
<dbReference type="InterPro" id="IPR011009">
    <property type="entry name" value="Kinase-like_dom_sf"/>
</dbReference>
<feature type="region of interest" description="Disordered" evidence="1">
    <location>
        <begin position="665"/>
        <end position="719"/>
    </location>
</feature>
<organism evidence="2 3">
    <name type="scientific">Streptomyces tubbatahanensis</name>
    <dbReference type="NCBI Taxonomy" id="2923272"/>
    <lineage>
        <taxon>Bacteria</taxon>
        <taxon>Bacillati</taxon>
        <taxon>Actinomycetota</taxon>
        <taxon>Actinomycetes</taxon>
        <taxon>Kitasatosporales</taxon>
        <taxon>Streptomycetaceae</taxon>
        <taxon>Streptomyces</taxon>
    </lineage>
</organism>
<dbReference type="PANTHER" id="PTHR34403">
    <property type="entry name" value="TOL-PAL SYSTEM PROTEIN TOLA"/>
    <property type="match status" value="1"/>
</dbReference>
<feature type="compositionally biased region" description="Polar residues" evidence="1">
    <location>
        <begin position="28"/>
        <end position="40"/>
    </location>
</feature>
<feature type="region of interest" description="Disordered" evidence="1">
    <location>
        <begin position="1"/>
        <end position="330"/>
    </location>
</feature>
<accession>A0ABY3XU17</accession>
<dbReference type="CDD" id="cd13973">
    <property type="entry name" value="PK_MviN-like"/>
    <property type="match status" value="1"/>
</dbReference>
<feature type="compositionally biased region" description="Low complexity" evidence="1">
    <location>
        <begin position="182"/>
        <end position="212"/>
    </location>
</feature>
<feature type="compositionally biased region" description="Pro residues" evidence="1">
    <location>
        <begin position="619"/>
        <end position="632"/>
    </location>
</feature>
<dbReference type="Gene3D" id="3.30.200.20">
    <property type="entry name" value="Phosphorylase Kinase, domain 1"/>
    <property type="match status" value="1"/>
</dbReference>
<feature type="region of interest" description="Disordered" evidence="1">
    <location>
        <begin position="577"/>
        <end position="598"/>
    </location>
</feature>
<evidence type="ECO:0000256" key="1">
    <source>
        <dbReference type="SAM" id="MobiDB-lite"/>
    </source>
</evidence>
<dbReference type="PANTHER" id="PTHR34403:SF8">
    <property type="entry name" value="TOL-PAL SYSTEM PROTEIN TOLA"/>
    <property type="match status" value="1"/>
</dbReference>
<gene>
    <name evidence="2" type="ORF">MMF93_16635</name>
</gene>
<evidence type="ECO:0000313" key="3">
    <source>
        <dbReference type="Proteomes" id="UP001202244"/>
    </source>
</evidence>
<feature type="compositionally biased region" description="Basic and acidic residues" evidence="1">
    <location>
        <begin position="690"/>
        <end position="699"/>
    </location>
</feature>
<dbReference type="Proteomes" id="UP001202244">
    <property type="component" value="Chromosome"/>
</dbReference>